<keyword evidence="1" id="KW-0479">Metal-binding</keyword>
<dbReference type="Proteomes" id="UP000594262">
    <property type="component" value="Unplaced"/>
</dbReference>
<protein>
    <recommendedName>
        <fullName evidence="3">SWIM-type domain-containing protein</fullName>
    </recommendedName>
</protein>
<feature type="compositionally biased region" description="Low complexity" evidence="2">
    <location>
        <begin position="1036"/>
        <end position="1062"/>
    </location>
</feature>
<feature type="compositionally biased region" description="Polar residues" evidence="2">
    <location>
        <begin position="1067"/>
        <end position="1078"/>
    </location>
</feature>
<dbReference type="PANTHER" id="PTHR47456">
    <property type="entry name" value="PHD-TYPE DOMAIN-CONTAINING PROTEIN"/>
    <property type="match status" value="1"/>
</dbReference>
<evidence type="ECO:0000313" key="5">
    <source>
        <dbReference type="Proteomes" id="UP000594262"/>
    </source>
</evidence>
<feature type="region of interest" description="Disordered" evidence="2">
    <location>
        <begin position="83"/>
        <end position="103"/>
    </location>
</feature>
<keyword evidence="5" id="KW-1185">Reference proteome</keyword>
<feature type="compositionally biased region" description="Basic and acidic residues" evidence="2">
    <location>
        <begin position="998"/>
        <end position="1011"/>
    </location>
</feature>
<keyword evidence="1" id="KW-0862">Zinc</keyword>
<feature type="compositionally biased region" description="Low complexity" evidence="2">
    <location>
        <begin position="988"/>
        <end position="997"/>
    </location>
</feature>
<dbReference type="PANTHER" id="PTHR47456:SF1">
    <property type="entry name" value="PHD-TYPE DOMAIN-CONTAINING PROTEIN"/>
    <property type="match status" value="1"/>
</dbReference>
<dbReference type="Pfam" id="PF15299">
    <property type="entry name" value="ALS2CR8"/>
    <property type="match status" value="1"/>
</dbReference>
<feature type="compositionally biased region" description="Polar residues" evidence="2">
    <location>
        <begin position="1086"/>
        <end position="1095"/>
    </location>
</feature>
<proteinExistence type="predicted"/>
<evidence type="ECO:0000256" key="2">
    <source>
        <dbReference type="SAM" id="MobiDB-lite"/>
    </source>
</evidence>
<dbReference type="Pfam" id="PF04434">
    <property type="entry name" value="SWIM"/>
    <property type="match status" value="1"/>
</dbReference>
<name>A0A7M6DNL9_9CNID</name>
<organism evidence="4 5">
    <name type="scientific">Clytia hemisphaerica</name>
    <dbReference type="NCBI Taxonomy" id="252671"/>
    <lineage>
        <taxon>Eukaryota</taxon>
        <taxon>Metazoa</taxon>
        <taxon>Cnidaria</taxon>
        <taxon>Hydrozoa</taxon>
        <taxon>Hydroidolina</taxon>
        <taxon>Leptothecata</taxon>
        <taxon>Obeliida</taxon>
        <taxon>Clytiidae</taxon>
        <taxon>Clytia</taxon>
    </lineage>
</organism>
<evidence type="ECO:0000313" key="4">
    <source>
        <dbReference type="EnsemblMetazoa" id="CLYHEMP018299.1"/>
    </source>
</evidence>
<evidence type="ECO:0000256" key="1">
    <source>
        <dbReference type="PROSITE-ProRule" id="PRU00325"/>
    </source>
</evidence>
<dbReference type="OrthoDB" id="5984937at2759"/>
<dbReference type="AlphaFoldDB" id="A0A7M6DNL9"/>
<feature type="domain" description="SWIM-type" evidence="3">
    <location>
        <begin position="807"/>
        <end position="845"/>
    </location>
</feature>
<dbReference type="InterPro" id="IPR007527">
    <property type="entry name" value="Znf_SWIM"/>
</dbReference>
<feature type="region of interest" description="Disordered" evidence="2">
    <location>
        <begin position="1029"/>
        <end position="1097"/>
    </location>
</feature>
<reference evidence="4" key="1">
    <citation type="submission" date="2021-01" db="UniProtKB">
        <authorList>
            <consortium name="EnsemblMetazoa"/>
        </authorList>
    </citation>
    <scope>IDENTIFICATION</scope>
</reference>
<dbReference type="PROSITE" id="PS50966">
    <property type="entry name" value="ZF_SWIM"/>
    <property type="match status" value="1"/>
</dbReference>
<dbReference type="RefSeq" id="XP_066927395.1">
    <property type="nucleotide sequence ID" value="XM_067071294.1"/>
</dbReference>
<feature type="region of interest" description="Disordered" evidence="2">
    <location>
        <begin position="1"/>
        <end position="47"/>
    </location>
</feature>
<evidence type="ECO:0000259" key="3">
    <source>
        <dbReference type="PROSITE" id="PS50966"/>
    </source>
</evidence>
<keyword evidence="1" id="KW-0863">Zinc-finger</keyword>
<dbReference type="GeneID" id="136814869"/>
<dbReference type="InterPro" id="IPR029309">
    <property type="entry name" value="CaRF"/>
</dbReference>
<dbReference type="GO" id="GO:0008270">
    <property type="term" value="F:zinc ion binding"/>
    <property type="evidence" value="ECO:0007669"/>
    <property type="project" value="UniProtKB-KW"/>
</dbReference>
<dbReference type="EnsemblMetazoa" id="CLYHEMT018299.1">
    <property type="protein sequence ID" value="CLYHEMP018299.1"/>
    <property type="gene ID" value="CLYHEMG018299"/>
</dbReference>
<feature type="compositionally biased region" description="Polar residues" evidence="2">
    <location>
        <begin position="84"/>
        <end position="103"/>
    </location>
</feature>
<feature type="region of interest" description="Disordered" evidence="2">
    <location>
        <begin position="976"/>
        <end position="1011"/>
    </location>
</feature>
<accession>A0A7M6DNL9</accession>
<feature type="compositionally biased region" description="Low complexity" evidence="2">
    <location>
        <begin position="9"/>
        <end position="28"/>
    </location>
</feature>
<dbReference type="GO" id="GO:0003700">
    <property type="term" value="F:DNA-binding transcription factor activity"/>
    <property type="evidence" value="ECO:0007669"/>
    <property type="project" value="InterPro"/>
</dbReference>
<sequence length="1150" mass="131436">MEVNDSNASSETPITPEETSPSEITPPSKETPPSEETLVSEASKEEETQIQFLVETEANQQSSEEVTASLVTTTIDLSGIAPEESQTTQDGSSSEQNSQTNVPQSDEIEIAVAMVHGGVNESSTANGDVTTLQQNVVNDKATAAEDTFDDTDCTYVVARTHSELREAIRLHAEATGAQFCMSKRTKGFGNEKLTEVQLKGHDIRWNDPVKMRNAKIRHEFFNFNGVPFMSIANMAMNCQFGHGESEQVYLKRTAKRLAKDVKRRSHKTPSKKCGCPAGIWVRQVIKFPQFFMKKDTEYKRREMVRKIKLALKENLESVEAEFYYIGRLPGVSRHRNHEMLKGKERSRELLHKELRIMAQEMSFSNFRIKHIQEKINNHVINNWFYGQTPPSSDSTKYFPRGGVIRSTRERLFKMCFFSDEELLRLDEIIEKLKADNPTDNIWMEVKHVRQQDDEDDIYLDAEDLNLEDTEETPNKKLKNDKKMNHHQFHTFNFVYQNTWQQRMLHRYGRIVFITEVKHNKSAVRALTFKTYLLMVQTNVDFQVVGVIMHSKIKGGTSLSECLERFKSFSLQWVPKYFFVDVSEPIFSSIETAFPDAEYFLGPAQCRDKWISFLETPSNELKDHSEEILTYLDQMQKSYTKDILTACATVVEASEVWKESAVLREWFQTVWLPLAKRWVSTYRPEDIIVLEHGQDTFDDIVRTYSERISNSTLPQMQLGFFALLERIASPETTKKQTDRYFYLNKALHTECRHLESAMQIEEIIGIPLRLMPTFRKLKILYDESDFSQIEEQQTGVFKVVEKSEDLLLEELVSFGGNVTFPSCTCALWHQANLPCVHMYAVFRSQTMWKYDSLSALYRINPLLDFDYSCIDADSFSKNNGKTIHVHHLFPESKPTDEEEEEEDEPLAVLLKNQNKSVFKESSKIPESYLGKLKELKTQLFAVRHAFTDASYQKHLQADLLVLINQLEKLDQPDQDDAFGPLLAKKKTNNKNTSNTKTTAAEKTKATVDNKENSLRQTPIEYVSMASFKKPGDAANISTPAKVSSSTSAKKTTPSPSTQQTTKPISISAVVSRQTSNAKTKASKRPNTKPTKQTLTSAPVVPAKSIKLAISDDKKDDNTETKKIVKVLKKAVKDVPPEHIEIEYPDNKDSES</sequence>